<sequence length="529" mass="58322">MAPTENNTREFFRSLGLTNASSIKLSSSSPVKAAVEVLQLLNPSALDHPGTESYKLLVRPECIPFHEALSYPGAANRSQRSAAVVQEAAAIFHPSSAGEVAAAIRVFEHFQTPFAIRSGGHQTARGAAAIKDGVLVSLDRLNSIAYSEDDQIIRFGPGNRWISVYEHLHKYGRGVTGGHIGIVGTGGHITGGGTSPFIHRHGFSCTNVKNFEVVLSGGRIVNANLEQNADLLWALRGGASNFGVVTRMDMYTFPLLGVWGGSIIHDISKKEQILDAFWKFQFEGIINDPGAEMLLGFSIVGDSSRIQSEVSADRIGHAEGAFPPAFQPFFDIGLDFNDTRDYTLPELARSTTENTPPEFALWFAPEGRMNFAMVTFRPDREFYTESVDIFYEVFEPARRLKDAQINLHISALQGKTVTESKARGSIATGWAEEDQLMYNMEMVWSQAEDDELVFSLSRKCVNRVKAAAEKRGLLLPTIWMNNAHQDDDVLASYGEANLTKMKQVSQKYDAKQTFQKLCSGPFKLDSNRV</sequence>
<protein>
    <recommendedName>
        <fullName evidence="5">FAD-binding PCMH-type domain-containing protein</fullName>
    </recommendedName>
</protein>
<proteinExistence type="inferred from homology"/>
<comment type="similarity">
    <text evidence="1">Belongs to the oxygen-dependent FAD-linked oxidoreductase family.</text>
</comment>
<dbReference type="PANTHER" id="PTHR42973:SF54">
    <property type="entry name" value="FAD-BINDING PCMH-TYPE DOMAIN-CONTAINING PROTEIN"/>
    <property type="match status" value="1"/>
</dbReference>
<name>A0AA35VR66_9HYPO</name>
<keyword evidence="2" id="KW-0285">Flavoprotein</keyword>
<dbReference type="GO" id="GO:0071949">
    <property type="term" value="F:FAD binding"/>
    <property type="evidence" value="ECO:0007669"/>
    <property type="project" value="InterPro"/>
</dbReference>
<dbReference type="PROSITE" id="PS51387">
    <property type="entry name" value="FAD_PCMH"/>
    <property type="match status" value="1"/>
</dbReference>
<evidence type="ECO:0000259" key="5">
    <source>
        <dbReference type="PROSITE" id="PS51387"/>
    </source>
</evidence>
<gene>
    <name evidence="6" type="ORF">CCHLO57077_00018659</name>
</gene>
<reference evidence="6" key="1">
    <citation type="submission" date="2023-01" db="EMBL/GenBank/DDBJ databases">
        <authorList>
            <person name="Piombo E."/>
        </authorList>
    </citation>
    <scope>NUCLEOTIDE SEQUENCE</scope>
</reference>
<keyword evidence="4" id="KW-0560">Oxidoreductase</keyword>
<dbReference type="Pfam" id="PF01565">
    <property type="entry name" value="FAD_binding_4"/>
    <property type="match status" value="1"/>
</dbReference>
<dbReference type="InterPro" id="IPR036318">
    <property type="entry name" value="FAD-bd_PCMH-like_sf"/>
</dbReference>
<evidence type="ECO:0000256" key="1">
    <source>
        <dbReference type="ARBA" id="ARBA00005466"/>
    </source>
</evidence>
<evidence type="ECO:0000256" key="4">
    <source>
        <dbReference type="ARBA" id="ARBA00023002"/>
    </source>
</evidence>
<dbReference type="GO" id="GO:0016491">
    <property type="term" value="F:oxidoreductase activity"/>
    <property type="evidence" value="ECO:0007669"/>
    <property type="project" value="UniProtKB-KW"/>
</dbReference>
<dbReference type="PANTHER" id="PTHR42973">
    <property type="entry name" value="BINDING OXIDOREDUCTASE, PUTATIVE (AFU_ORTHOLOGUE AFUA_1G17690)-RELATED"/>
    <property type="match status" value="1"/>
</dbReference>
<evidence type="ECO:0000313" key="7">
    <source>
        <dbReference type="Proteomes" id="UP001160390"/>
    </source>
</evidence>
<keyword evidence="3" id="KW-0274">FAD</keyword>
<dbReference type="InterPro" id="IPR016166">
    <property type="entry name" value="FAD-bd_PCMH"/>
</dbReference>
<dbReference type="InterPro" id="IPR050416">
    <property type="entry name" value="FAD-linked_Oxidoreductase"/>
</dbReference>
<organism evidence="6 7">
    <name type="scientific">Clonostachys chloroleuca</name>
    <dbReference type="NCBI Taxonomy" id="1926264"/>
    <lineage>
        <taxon>Eukaryota</taxon>
        <taxon>Fungi</taxon>
        <taxon>Dikarya</taxon>
        <taxon>Ascomycota</taxon>
        <taxon>Pezizomycotina</taxon>
        <taxon>Sordariomycetes</taxon>
        <taxon>Hypocreomycetidae</taxon>
        <taxon>Hypocreales</taxon>
        <taxon>Bionectriaceae</taxon>
        <taxon>Clonostachys</taxon>
    </lineage>
</organism>
<feature type="domain" description="FAD-binding PCMH-type" evidence="5">
    <location>
        <begin position="84"/>
        <end position="255"/>
    </location>
</feature>
<dbReference type="AlphaFoldDB" id="A0AA35VR66"/>
<evidence type="ECO:0000256" key="3">
    <source>
        <dbReference type="ARBA" id="ARBA00022827"/>
    </source>
</evidence>
<accession>A0AA35VR66</accession>
<dbReference type="InterPro" id="IPR016169">
    <property type="entry name" value="FAD-bd_PCMH_sub2"/>
</dbReference>
<dbReference type="EMBL" id="CABFNP030001313">
    <property type="protein sequence ID" value="CAI6099149.1"/>
    <property type="molecule type" value="Genomic_DNA"/>
</dbReference>
<dbReference type="SUPFAM" id="SSF56176">
    <property type="entry name" value="FAD-binding/transporter-associated domain-like"/>
    <property type="match status" value="1"/>
</dbReference>
<keyword evidence="7" id="KW-1185">Reference proteome</keyword>
<dbReference type="Gene3D" id="3.30.465.10">
    <property type="match status" value="1"/>
</dbReference>
<dbReference type="InterPro" id="IPR006094">
    <property type="entry name" value="Oxid_FAD_bind_N"/>
</dbReference>
<evidence type="ECO:0000256" key="2">
    <source>
        <dbReference type="ARBA" id="ARBA00022630"/>
    </source>
</evidence>
<dbReference type="Proteomes" id="UP001160390">
    <property type="component" value="Unassembled WGS sequence"/>
</dbReference>
<evidence type="ECO:0000313" key="6">
    <source>
        <dbReference type="EMBL" id="CAI6099149.1"/>
    </source>
</evidence>
<comment type="caution">
    <text evidence="6">The sequence shown here is derived from an EMBL/GenBank/DDBJ whole genome shotgun (WGS) entry which is preliminary data.</text>
</comment>